<proteinExistence type="predicted"/>
<dbReference type="EMBL" id="BK035277">
    <property type="protein sequence ID" value="DAG90720.1"/>
    <property type="molecule type" value="Genomic_DNA"/>
</dbReference>
<keyword evidence="1" id="KW-0418">Kinase</keyword>
<dbReference type="Pfam" id="PF11753">
    <property type="entry name" value="DUF3310"/>
    <property type="match status" value="1"/>
</dbReference>
<accession>A0A8S5VKT6</accession>
<name>A0A8S5VKT6_9CAUD</name>
<reference evidence="1" key="1">
    <citation type="journal article" date="2021" name="Proc. Natl. Acad. Sci. U.S.A.">
        <title>A Catalog of Tens of Thousands of Viruses from Human Metagenomes Reveals Hidden Associations with Chronic Diseases.</title>
        <authorList>
            <person name="Tisza M.J."/>
            <person name="Buck C.B."/>
        </authorList>
    </citation>
    <scope>NUCLEOTIDE SEQUENCE</scope>
    <source>
        <strain evidence="1">Ct0Ba24</strain>
    </source>
</reference>
<evidence type="ECO:0000313" key="1">
    <source>
        <dbReference type="EMBL" id="DAG90720.1"/>
    </source>
</evidence>
<keyword evidence="1" id="KW-0808">Transferase</keyword>
<protein>
    <submittedName>
        <fullName evidence="1">Nucelotide kinase</fullName>
    </submittedName>
</protein>
<dbReference type="InterPro" id="IPR021739">
    <property type="entry name" value="SaV-like"/>
</dbReference>
<organism evidence="1">
    <name type="scientific">Ackermannviridae sp</name>
    <dbReference type="NCBI Taxonomy" id="2831612"/>
    <lineage>
        <taxon>Viruses</taxon>
        <taxon>Duplodnaviria</taxon>
        <taxon>Heunggongvirae</taxon>
        <taxon>Uroviricota</taxon>
        <taxon>Caudoviricetes</taxon>
        <taxon>Pantevenvirales</taxon>
        <taxon>Ackermannviridae</taxon>
    </lineage>
</organism>
<dbReference type="GO" id="GO:0016301">
    <property type="term" value="F:kinase activity"/>
    <property type="evidence" value="ECO:0007669"/>
    <property type="project" value="UniProtKB-KW"/>
</dbReference>
<sequence length="126" mass="14452">MYDKMCEKCKYRGAPASIPPCEICKHAFPLGTKDFDFCGDFFAPADAESKERAEPEEVDHPTHYAGKIECIDALLETMGRDDVRAFCLCNAFKYLWRCKKKHETPEEDVKKAVWYLQKYLDLGGDA</sequence>